<dbReference type="PRINTS" id="PR00344">
    <property type="entry name" value="BCTRLSENSOR"/>
</dbReference>
<accession>A0ABT3FY07</accession>
<evidence type="ECO:0000313" key="10">
    <source>
        <dbReference type="Proteomes" id="UP001165653"/>
    </source>
</evidence>
<evidence type="ECO:0000256" key="2">
    <source>
        <dbReference type="ARBA" id="ARBA00012438"/>
    </source>
</evidence>
<evidence type="ECO:0000256" key="4">
    <source>
        <dbReference type="ARBA" id="ARBA00022679"/>
    </source>
</evidence>
<dbReference type="InterPro" id="IPR005467">
    <property type="entry name" value="His_kinase_dom"/>
</dbReference>
<comment type="catalytic activity">
    <reaction evidence="1">
        <text>ATP + protein L-histidine = ADP + protein N-phospho-L-histidine.</text>
        <dbReference type="EC" id="2.7.13.3"/>
    </reaction>
</comment>
<dbReference type="InterPro" id="IPR036890">
    <property type="entry name" value="HATPase_C_sf"/>
</dbReference>
<dbReference type="SMART" id="SM00388">
    <property type="entry name" value="HisKA"/>
    <property type="match status" value="1"/>
</dbReference>
<feature type="domain" description="Histidine kinase" evidence="8">
    <location>
        <begin position="297"/>
        <end position="513"/>
    </location>
</feature>
<evidence type="ECO:0000256" key="1">
    <source>
        <dbReference type="ARBA" id="ARBA00000085"/>
    </source>
</evidence>
<evidence type="ECO:0000259" key="8">
    <source>
        <dbReference type="PROSITE" id="PS50109"/>
    </source>
</evidence>
<name>A0ABT3FY07_9BACT</name>
<dbReference type="GO" id="GO:0016301">
    <property type="term" value="F:kinase activity"/>
    <property type="evidence" value="ECO:0007669"/>
    <property type="project" value="UniProtKB-KW"/>
</dbReference>
<dbReference type="Pfam" id="PF02518">
    <property type="entry name" value="HATPase_c"/>
    <property type="match status" value="1"/>
</dbReference>
<keyword evidence="4" id="KW-0808">Transferase</keyword>
<evidence type="ECO:0000256" key="6">
    <source>
        <dbReference type="ARBA" id="ARBA00023012"/>
    </source>
</evidence>
<dbReference type="SMART" id="SM00387">
    <property type="entry name" value="HATPase_c"/>
    <property type="match status" value="1"/>
</dbReference>
<dbReference type="SUPFAM" id="SSF55874">
    <property type="entry name" value="ATPase domain of HSP90 chaperone/DNA topoisomerase II/histidine kinase"/>
    <property type="match status" value="1"/>
</dbReference>
<dbReference type="EC" id="2.7.13.3" evidence="2"/>
<reference evidence="9" key="1">
    <citation type="submission" date="2022-10" db="EMBL/GenBank/DDBJ databases">
        <title>Luteolibacter sp. GHJ8, whole genome shotgun sequencing project.</title>
        <authorList>
            <person name="Zhao G."/>
            <person name="Shen L."/>
        </authorList>
    </citation>
    <scope>NUCLEOTIDE SEQUENCE</scope>
    <source>
        <strain evidence="9">GHJ8</strain>
    </source>
</reference>
<keyword evidence="3" id="KW-0597">Phosphoprotein</keyword>
<keyword evidence="5 9" id="KW-0418">Kinase</keyword>
<dbReference type="InterPro" id="IPR050736">
    <property type="entry name" value="Sensor_HK_Regulatory"/>
</dbReference>
<dbReference type="InterPro" id="IPR003594">
    <property type="entry name" value="HATPase_dom"/>
</dbReference>
<dbReference type="Proteomes" id="UP001165653">
    <property type="component" value="Unassembled WGS sequence"/>
</dbReference>
<dbReference type="Gene3D" id="3.30.565.10">
    <property type="entry name" value="Histidine kinase-like ATPase, C-terminal domain"/>
    <property type="match status" value="1"/>
</dbReference>
<dbReference type="EMBL" id="JAPDDR010000001">
    <property type="protein sequence ID" value="MCW1912478.1"/>
    <property type="molecule type" value="Genomic_DNA"/>
</dbReference>
<evidence type="ECO:0000313" key="9">
    <source>
        <dbReference type="EMBL" id="MCW1912478.1"/>
    </source>
</evidence>
<keyword evidence="6" id="KW-0902">Two-component regulatory system</keyword>
<keyword evidence="7" id="KW-1133">Transmembrane helix</keyword>
<dbReference type="PANTHER" id="PTHR43711">
    <property type="entry name" value="TWO-COMPONENT HISTIDINE KINASE"/>
    <property type="match status" value="1"/>
</dbReference>
<dbReference type="SUPFAM" id="SSF47384">
    <property type="entry name" value="Homodimeric domain of signal transducing histidine kinase"/>
    <property type="match status" value="1"/>
</dbReference>
<dbReference type="InterPro" id="IPR003661">
    <property type="entry name" value="HisK_dim/P_dom"/>
</dbReference>
<dbReference type="Pfam" id="PF00512">
    <property type="entry name" value="HisKA"/>
    <property type="match status" value="1"/>
</dbReference>
<dbReference type="PROSITE" id="PS50109">
    <property type="entry name" value="HIS_KIN"/>
    <property type="match status" value="1"/>
</dbReference>
<evidence type="ECO:0000256" key="7">
    <source>
        <dbReference type="SAM" id="Phobius"/>
    </source>
</evidence>
<dbReference type="CDD" id="cd00082">
    <property type="entry name" value="HisKA"/>
    <property type="match status" value="1"/>
</dbReference>
<sequence>MRPLWTTLVPMLGVAALVLWGGERLARRNVEERVPADRGRLFDFSESMRVELERLESLYTGHLGSIASFAPYDRQDLLAKRCENVVGVRRCEVFLSGQKRFEAEGMKPPVGQGYLVPQLVVEGEGGRMSSRNTVVIRREVFESSHESSGWIPAPDNRHRVYWKCVSPGELVFEVIDQAEVDSRLHEHFEFWRRLPFSPLSDAGEMVAVEGPGRREWATTLAGQRTGPAALVIPLRSALGEWQILAWDRLSTRASYDAGTLAAACGIAGVLVLTGALLLAQQRNAIRLAEERVSFVNRVSHELGTPLTNILLNLDLASRSMELCPVESRRRLGLVHEEVQRLGRLVSNVLTFSRGERKTLELRNTPAIPDEVIAGVLEQFLPSLDRRKVKVDWQRGAGIHTRLDPDALAQITGNLISNVEKYASGGGWIGLETKMDKDRLRLRVSDQGPGIPPAQRERIFEAFERVHRGVSEGSSGTGLGLAIARDLARRMGGDLVLVPVSRGSAFELDLPAAPHLSLVSSNESVA</sequence>
<protein>
    <recommendedName>
        <fullName evidence="2">histidine kinase</fullName>
        <ecNumber evidence="2">2.7.13.3</ecNumber>
    </recommendedName>
</protein>
<comment type="caution">
    <text evidence="9">The sequence shown here is derived from an EMBL/GenBank/DDBJ whole genome shotgun (WGS) entry which is preliminary data.</text>
</comment>
<evidence type="ECO:0000256" key="5">
    <source>
        <dbReference type="ARBA" id="ARBA00022777"/>
    </source>
</evidence>
<dbReference type="Gene3D" id="1.10.287.130">
    <property type="match status" value="1"/>
</dbReference>
<organism evidence="9 10">
    <name type="scientific">Luteolibacter rhizosphaerae</name>
    <dbReference type="NCBI Taxonomy" id="2989719"/>
    <lineage>
        <taxon>Bacteria</taxon>
        <taxon>Pseudomonadati</taxon>
        <taxon>Verrucomicrobiota</taxon>
        <taxon>Verrucomicrobiia</taxon>
        <taxon>Verrucomicrobiales</taxon>
        <taxon>Verrucomicrobiaceae</taxon>
        <taxon>Luteolibacter</taxon>
    </lineage>
</organism>
<dbReference type="CDD" id="cd00075">
    <property type="entry name" value="HATPase"/>
    <property type="match status" value="1"/>
</dbReference>
<keyword evidence="10" id="KW-1185">Reference proteome</keyword>
<dbReference type="InterPro" id="IPR004358">
    <property type="entry name" value="Sig_transdc_His_kin-like_C"/>
</dbReference>
<dbReference type="PANTHER" id="PTHR43711:SF1">
    <property type="entry name" value="HISTIDINE KINASE 1"/>
    <property type="match status" value="1"/>
</dbReference>
<dbReference type="InterPro" id="IPR036097">
    <property type="entry name" value="HisK_dim/P_sf"/>
</dbReference>
<keyword evidence="7" id="KW-0472">Membrane</keyword>
<feature type="transmembrane region" description="Helical" evidence="7">
    <location>
        <begin position="257"/>
        <end position="279"/>
    </location>
</feature>
<evidence type="ECO:0000256" key="3">
    <source>
        <dbReference type="ARBA" id="ARBA00022553"/>
    </source>
</evidence>
<gene>
    <name evidence="9" type="ORF">OJ996_02765</name>
</gene>
<proteinExistence type="predicted"/>
<keyword evidence="7" id="KW-0812">Transmembrane</keyword>